<evidence type="ECO:0000259" key="3">
    <source>
        <dbReference type="Pfam" id="PF13778"/>
    </source>
</evidence>
<gene>
    <name evidence="4" type="ORF">G5B40_11070</name>
</gene>
<dbReference type="KEGG" id="hdh:G5B40_11070"/>
<accession>A0A7L5BVQ7</accession>
<dbReference type="AlphaFoldDB" id="A0A7L5BVQ7"/>
<name>A0A7L5BVQ7_9RHOB</name>
<feature type="signal peptide" evidence="2">
    <location>
        <begin position="1"/>
        <end position="29"/>
    </location>
</feature>
<feature type="chain" id="PRO_5029521646" evidence="2">
    <location>
        <begin position="30"/>
        <end position="144"/>
    </location>
</feature>
<evidence type="ECO:0000313" key="4">
    <source>
        <dbReference type="EMBL" id="QIE55945.1"/>
    </source>
</evidence>
<evidence type="ECO:0000256" key="2">
    <source>
        <dbReference type="SAM" id="SignalP"/>
    </source>
</evidence>
<feature type="domain" description="DUF4174" evidence="3">
    <location>
        <begin position="33"/>
        <end position="135"/>
    </location>
</feature>
<organism evidence="4 5">
    <name type="scientific">Pikeienuella piscinae</name>
    <dbReference type="NCBI Taxonomy" id="2748098"/>
    <lineage>
        <taxon>Bacteria</taxon>
        <taxon>Pseudomonadati</taxon>
        <taxon>Pseudomonadota</taxon>
        <taxon>Alphaproteobacteria</taxon>
        <taxon>Rhodobacterales</taxon>
        <taxon>Paracoccaceae</taxon>
        <taxon>Pikeienuella</taxon>
    </lineage>
</organism>
<dbReference type="EMBL" id="CP049056">
    <property type="protein sequence ID" value="QIE55945.1"/>
    <property type="molecule type" value="Genomic_DNA"/>
</dbReference>
<evidence type="ECO:0000313" key="5">
    <source>
        <dbReference type="Proteomes" id="UP000503336"/>
    </source>
</evidence>
<reference evidence="4 5" key="1">
    <citation type="submission" date="2020-02" db="EMBL/GenBank/DDBJ databases">
        <title>complete genome sequence of Rhodobacteraceae bacterium.</title>
        <authorList>
            <person name="Park J."/>
            <person name="Kim Y.-S."/>
            <person name="Kim K.-H."/>
        </authorList>
    </citation>
    <scope>NUCLEOTIDE SEQUENCE [LARGE SCALE GENOMIC DNA]</scope>
    <source>
        <strain evidence="4 5">RR4-56</strain>
    </source>
</reference>
<dbReference type="Pfam" id="PF13778">
    <property type="entry name" value="DUF4174"/>
    <property type="match status" value="1"/>
</dbReference>
<sequence>MFETMIRPCMHLLHALGVIALLASGPLHAAENPLAGYLWEARPVVVFADSPKDPRYQKQMEDFARREPDILERDVVLLTDTDPAANGPLRQKLRPRGFMMVLIGKDGEIKLRRPNPMSVDALTRLIDRIPLRQQEIDERRRLQD</sequence>
<proteinExistence type="predicted"/>
<dbReference type="InterPro" id="IPR025232">
    <property type="entry name" value="DUF4174"/>
</dbReference>
<protein>
    <submittedName>
        <fullName evidence="4">DUF4174 domain-containing protein</fullName>
    </submittedName>
</protein>
<keyword evidence="5" id="KW-1185">Reference proteome</keyword>
<keyword evidence="1 2" id="KW-0732">Signal</keyword>
<evidence type="ECO:0000256" key="1">
    <source>
        <dbReference type="ARBA" id="ARBA00022729"/>
    </source>
</evidence>
<dbReference type="Proteomes" id="UP000503336">
    <property type="component" value="Chromosome"/>
</dbReference>